<reference evidence="2" key="1">
    <citation type="journal article" date="2019" name="Int. J. Syst. Evol. Microbiol.">
        <title>The Global Catalogue of Microorganisms (GCM) 10K type strain sequencing project: providing services to taxonomists for standard genome sequencing and annotation.</title>
        <authorList>
            <consortium name="The Broad Institute Genomics Platform"/>
            <consortium name="The Broad Institute Genome Sequencing Center for Infectious Disease"/>
            <person name="Wu L."/>
            <person name="Ma J."/>
        </authorList>
    </citation>
    <scope>NUCLEOTIDE SEQUENCE [LARGE SCALE GENOMIC DNA]</scope>
    <source>
        <strain evidence="2">JCM 4586</strain>
    </source>
</reference>
<dbReference type="Gene3D" id="1.10.1200.10">
    <property type="entry name" value="ACP-like"/>
    <property type="match status" value="1"/>
</dbReference>
<evidence type="ECO:0000313" key="2">
    <source>
        <dbReference type="Proteomes" id="UP000659223"/>
    </source>
</evidence>
<organism evidence="1 2">
    <name type="scientific">Streptomyces hiroshimensis</name>
    <dbReference type="NCBI Taxonomy" id="66424"/>
    <lineage>
        <taxon>Bacteria</taxon>
        <taxon>Bacillati</taxon>
        <taxon>Actinomycetota</taxon>
        <taxon>Actinomycetes</taxon>
        <taxon>Kitasatosporales</taxon>
        <taxon>Streptomycetaceae</taxon>
        <taxon>Streptomyces</taxon>
    </lineage>
</organism>
<gene>
    <name evidence="1" type="ORF">GCM10010324_60280</name>
</gene>
<dbReference type="RefSeq" id="WP_190024926.1">
    <property type="nucleotide sequence ID" value="NZ_BMUT01000017.1"/>
</dbReference>
<name>A0ABQ2Z739_9ACTN</name>
<dbReference type="InterPro" id="IPR036736">
    <property type="entry name" value="ACP-like_sf"/>
</dbReference>
<dbReference type="Proteomes" id="UP000659223">
    <property type="component" value="Unassembled WGS sequence"/>
</dbReference>
<keyword evidence="2" id="KW-1185">Reference proteome</keyword>
<dbReference type="SUPFAM" id="SSF47336">
    <property type="entry name" value="ACP-like"/>
    <property type="match status" value="1"/>
</dbReference>
<dbReference type="EMBL" id="BMUT01000017">
    <property type="protein sequence ID" value="GGY05468.1"/>
    <property type="molecule type" value="Genomic_DNA"/>
</dbReference>
<comment type="caution">
    <text evidence="1">The sequence shown here is derived from an EMBL/GenBank/DDBJ whole genome shotgun (WGS) entry which is preliminary data.</text>
</comment>
<proteinExistence type="predicted"/>
<accession>A0ABQ2Z739</accession>
<protein>
    <recommendedName>
        <fullName evidence="3">Acyl carrier protein</fullName>
    </recommendedName>
</protein>
<evidence type="ECO:0000313" key="1">
    <source>
        <dbReference type="EMBL" id="GGY05468.1"/>
    </source>
</evidence>
<evidence type="ECO:0008006" key="3">
    <source>
        <dbReference type="Google" id="ProtNLM"/>
    </source>
</evidence>
<sequence length="79" mass="8783">MTDKTLSIDAYTRLLRDEIGLDVPADRLASDFDELPAWDSLYLLKLVTALELATGRRLAVDKLLQTRSLQEIHTLAVGG</sequence>